<dbReference type="SUPFAM" id="SSF47598">
    <property type="entry name" value="Ribbon-helix-helix"/>
    <property type="match status" value="1"/>
</dbReference>
<name>U5NVT0_9MICO</name>
<dbReference type="AlphaFoldDB" id="U5NVT0"/>
<dbReference type="InterPro" id="IPR010985">
    <property type="entry name" value="Ribbon_hlx_hlx"/>
</dbReference>
<evidence type="ECO:0000313" key="1">
    <source>
        <dbReference type="EMBL" id="AGY35316.1"/>
    </source>
</evidence>
<dbReference type="InterPro" id="IPR013321">
    <property type="entry name" value="Arc_rbn_hlx_hlx"/>
</dbReference>
<sequence>MKLTTGGFPMLLVQEHPTPMSEVEIKRLNIMLPKELHTALKRAALDEDVNMADIVRASALLYVEDPTFREQVSARVRQMQEE</sequence>
<protein>
    <recommendedName>
        <fullName evidence="2">Ribbon-helix-helix protein CopG domain-containing protein</fullName>
    </recommendedName>
</protein>
<reference evidence="1" key="1">
    <citation type="journal article" date="2013" name="Genome Announc.">
        <title>Complete Genome Sequence of pAP13, a Large Linear Plasmid of a Brevibacterium Strain Isolated from a Saline Lake at 4,200 Meters above Sea Level in Argentina.</title>
        <authorList>
            <person name="Dib J.R."/>
            <person name="Schuldes J."/>
            <person name="Thurmer A."/>
            <person name="Farias M.E."/>
            <person name="Daniel R."/>
            <person name="Meinhardt F."/>
        </authorList>
    </citation>
    <scope>NUCLEOTIDE SEQUENCE</scope>
    <source>
        <strain evidence="1">Ap13</strain>
        <plasmid evidence="1">pAP13</plasmid>
    </source>
</reference>
<gene>
    <name evidence="1" type="ORF">AP13_p00070</name>
</gene>
<dbReference type="GO" id="GO:0006355">
    <property type="term" value="P:regulation of DNA-templated transcription"/>
    <property type="evidence" value="ECO:0007669"/>
    <property type="project" value="InterPro"/>
</dbReference>
<dbReference type="Gene3D" id="1.10.1220.10">
    <property type="entry name" value="Met repressor-like"/>
    <property type="match status" value="1"/>
</dbReference>
<accession>U5NVT0</accession>
<proteinExistence type="predicted"/>
<evidence type="ECO:0008006" key="2">
    <source>
        <dbReference type="Google" id="ProtNLM"/>
    </source>
</evidence>
<dbReference type="RefSeq" id="WP_023164753.1">
    <property type="nucleotide sequence ID" value="NC_022590.1"/>
</dbReference>
<geneLocation type="plasmid" evidence="1">
    <name>pAP13</name>
</geneLocation>
<keyword evidence="1" id="KW-0614">Plasmid</keyword>
<organism evidence="1">
    <name type="scientific">Brevibacterium sp. Ap13</name>
    <dbReference type="NCBI Taxonomy" id="1406197"/>
    <lineage>
        <taxon>Bacteria</taxon>
        <taxon>Bacillati</taxon>
        <taxon>Actinomycetota</taxon>
        <taxon>Actinomycetes</taxon>
        <taxon>Micrococcales</taxon>
        <taxon>Brevibacteriaceae</taxon>
        <taxon>Brevibacterium</taxon>
    </lineage>
</organism>
<dbReference type="EMBL" id="KF577590">
    <property type="protein sequence ID" value="AGY35316.1"/>
    <property type="molecule type" value="Genomic_DNA"/>
</dbReference>